<protein>
    <submittedName>
        <fullName evidence="9">ATP-dependent Clp protease ATP-binding subunit ClpA</fullName>
    </submittedName>
</protein>
<dbReference type="GO" id="GO:0008233">
    <property type="term" value="F:peptidase activity"/>
    <property type="evidence" value="ECO:0007669"/>
    <property type="project" value="UniProtKB-KW"/>
</dbReference>
<dbReference type="InterPro" id="IPR028299">
    <property type="entry name" value="ClpA/B_CS2"/>
</dbReference>
<dbReference type="FunFam" id="3.40.50.300:FF:000025">
    <property type="entry name" value="ATP-dependent Clp protease subunit"/>
    <property type="match status" value="1"/>
</dbReference>
<dbReference type="Pfam" id="PF02861">
    <property type="entry name" value="Clp_N"/>
    <property type="match status" value="1"/>
</dbReference>
<dbReference type="Proteomes" id="UP000198324">
    <property type="component" value="Unassembled WGS sequence"/>
</dbReference>
<dbReference type="OrthoDB" id="9803641at2"/>
<reference evidence="9 10" key="1">
    <citation type="submission" date="2017-06" db="EMBL/GenBank/DDBJ databases">
        <authorList>
            <person name="Kim H.J."/>
            <person name="Triplett B.A."/>
        </authorList>
    </citation>
    <scope>NUCLEOTIDE SEQUENCE [LARGE SCALE GENOMIC DNA]</scope>
    <source>
        <strain evidence="9 10">DSM 13116</strain>
    </source>
</reference>
<gene>
    <name evidence="9" type="ORF">SAMN04488503_0314</name>
</gene>
<dbReference type="CDD" id="cd00009">
    <property type="entry name" value="AAA"/>
    <property type="match status" value="1"/>
</dbReference>
<feature type="region of interest" description="Disordered" evidence="7">
    <location>
        <begin position="142"/>
        <end position="176"/>
    </location>
</feature>
<dbReference type="PROSITE" id="PS00871">
    <property type="entry name" value="CLPAB_2"/>
    <property type="match status" value="1"/>
</dbReference>
<dbReference type="NCBIfam" id="TIGR02639">
    <property type="entry name" value="ClpA"/>
    <property type="match status" value="1"/>
</dbReference>
<dbReference type="InterPro" id="IPR036628">
    <property type="entry name" value="Clp_N_dom_sf"/>
</dbReference>
<keyword evidence="9" id="KW-0378">Hydrolase</keyword>
<dbReference type="InterPro" id="IPR018368">
    <property type="entry name" value="ClpA/B_CS1"/>
</dbReference>
<keyword evidence="2 6" id="KW-0547">Nucleotide-binding</keyword>
<dbReference type="PANTHER" id="PTHR11638:SF111">
    <property type="entry name" value="ATP-DEPENDENT CLP PROTEASE ATP-BINDING SUBUNIT CLPA"/>
    <property type="match status" value="1"/>
</dbReference>
<dbReference type="Gene3D" id="1.10.1780.10">
    <property type="entry name" value="Clp, N-terminal domain"/>
    <property type="match status" value="1"/>
</dbReference>
<dbReference type="InterPro" id="IPR003593">
    <property type="entry name" value="AAA+_ATPase"/>
</dbReference>
<keyword evidence="10" id="KW-1185">Reference proteome</keyword>
<feature type="compositionally biased region" description="Basic and acidic residues" evidence="7">
    <location>
        <begin position="142"/>
        <end position="154"/>
    </location>
</feature>
<evidence type="ECO:0000256" key="2">
    <source>
        <dbReference type="ARBA" id="ARBA00022741"/>
    </source>
</evidence>
<feature type="compositionally biased region" description="Basic and acidic residues" evidence="7">
    <location>
        <begin position="161"/>
        <end position="176"/>
    </location>
</feature>
<comment type="similarity">
    <text evidence="6">Belongs to the ClpA/ClpB family.</text>
</comment>
<accession>A0A238XQ06</accession>
<evidence type="ECO:0000313" key="9">
    <source>
        <dbReference type="EMBL" id="SNR60762.1"/>
    </source>
</evidence>
<dbReference type="InterPro" id="IPR027417">
    <property type="entry name" value="P-loop_NTPase"/>
</dbReference>
<dbReference type="InterPro" id="IPR003959">
    <property type="entry name" value="ATPase_AAA_core"/>
</dbReference>
<name>A0A238XQ06_9BACT</name>
<dbReference type="RefSeq" id="WP_089271017.1">
    <property type="nucleotide sequence ID" value="NZ_FZOC01000001.1"/>
</dbReference>
<evidence type="ECO:0000256" key="5">
    <source>
        <dbReference type="PROSITE-ProRule" id="PRU01251"/>
    </source>
</evidence>
<evidence type="ECO:0000256" key="6">
    <source>
        <dbReference type="RuleBase" id="RU004432"/>
    </source>
</evidence>
<dbReference type="GO" id="GO:0043335">
    <property type="term" value="P:protein unfolding"/>
    <property type="evidence" value="ECO:0007669"/>
    <property type="project" value="InterPro"/>
</dbReference>
<dbReference type="CDD" id="cd19499">
    <property type="entry name" value="RecA-like_ClpB_Hsp104-like"/>
    <property type="match status" value="1"/>
</dbReference>
<dbReference type="InterPro" id="IPR019489">
    <property type="entry name" value="Clp_ATPase_C"/>
</dbReference>
<dbReference type="SMART" id="SM00382">
    <property type="entry name" value="AAA"/>
    <property type="match status" value="2"/>
</dbReference>
<dbReference type="EMBL" id="FZOC01000001">
    <property type="protein sequence ID" value="SNR60762.1"/>
    <property type="molecule type" value="Genomic_DNA"/>
</dbReference>
<keyword evidence="9" id="KW-0645">Protease</keyword>
<evidence type="ECO:0000256" key="7">
    <source>
        <dbReference type="SAM" id="MobiDB-lite"/>
    </source>
</evidence>
<keyword evidence="4 6" id="KW-0143">Chaperone</keyword>
<dbReference type="Pfam" id="PF00004">
    <property type="entry name" value="AAA"/>
    <property type="match status" value="1"/>
</dbReference>
<dbReference type="SMART" id="SM01086">
    <property type="entry name" value="ClpB_D2-small"/>
    <property type="match status" value="1"/>
</dbReference>
<dbReference type="AlphaFoldDB" id="A0A238XQ06"/>
<dbReference type="InterPro" id="IPR001270">
    <property type="entry name" value="ClpA/B"/>
</dbReference>
<dbReference type="Gene3D" id="1.10.8.60">
    <property type="match status" value="2"/>
</dbReference>
<dbReference type="SUPFAM" id="SSF81923">
    <property type="entry name" value="Double Clp-N motif"/>
    <property type="match status" value="1"/>
</dbReference>
<evidence type="ECO:0000256" key="1">
    <source>
        <dbReference type="ARBA" id="ARBA00022737"/>
    </source>
</evidence>
<dbReference type="Gene3D" id="3.40.50.300">
    <property type="entry name" value="P-loop containing nucleotide triphosphate hydrolases"/>
    <property type="match status" value="2"/>
</dbReference>
<sequence length="787" mass="86855">MLSKGLEAVLTSAFHEVRRRRHEYLTLEHLLYAMIHEPVGSNILDACGANVERLRSQLEGFFRDHMDALPPDADTEVVQTLSVRRVMQRAVWQKESSGKDLVEVGDVIAAMFEEEDSFAVHFLTSQGVSRLDVLEYISHGLRDPDGMETKRDEGFGPGDDPLERPARHQDGPQRKSALEEFTRNLTAKARDGEIDPIIGRAAELERMVQVLARRRKNNPILVGEPGVGKTALAEGLALLIAQGRVPSQFAEAKVFALDMGALLAGTKYRGDFEARLKGVLAELKREPGAILFVDEIHTIVGAGSVSGGSMDASNILKPFLASGEVRCIGSTTFEEYRNNFEKDRALSRRFQRIDLVEPSVDETVEILKGLKPYYEDFHGVVYTPPALRSAAELSSRYITERFLPDKAIDVLDEAGAQFKLSPRKNPRITVQDVERVVARMARIPARRLSGSDKDRLQGMEEEVKRVVYGQDQAVSTLCKAIRRAQAGMKQPGRPLGAFLLTGPTGVGKTELSRQLSSVMGVRFLRYDMSEYMEKHAVSRLIGAPPGYVGFDQGGLLTEAVRKTPHCVVLFDEIEKAHPDVFNILLQVMDYATLTDNTGRKADFRHAIVLMTSNAGAQELAKGGMGFSRNAQSDCKSGSIKAVERLFSPEFRNRLDAIVPFQALSREVMLLVVDKHIRELNAQLKERKVELHLTEAARVRLSVLGYDPAYGARPMARVVQAELKDAIAPELLFGSLQKGGVVLVDLAPGVDREAPVKNRGVPSGESSGDFVFAYAPHEARAVEPALAQ</sequence>
<feature type="domain" description="Clp R" evidence="8">
    <location>
        <begin position="1"/>
        <end position="144"/>
    </location>
</feature>
<dbReference type="Pfam" id="PF10431">
    <property type="entry name" value="ClpB_D2-small"/>
    <property type="match status" value="1"/>
</dbReference>
<keyword evidence="1 5" id="KW-0677">Repeat</keyword>
<dbReference type="PANTHER" id="PTHR11638">
    <property type="entry name" value="ATP-DEPENDENT CLP PROTEASE"/>
    <property type="match status" value="1"/>
</dbReference>
<dbReference type="InterPro" id="IPR013461">
    <property type="entry name" value="ClpA"/>
</dbReference>
<dbReference type="InterPro" id="IPR050130">
    <property type="entry name" value="ClpA_ClpB"/>
</dbReference>
<proteinExistence type="inferred from homology"/>
<dbReference type="PROSITE" id="PS51903">
    <property type="entry name" value="CLP_R"/>
    <property type="match status" value="1"/>
</dbReference>
<evidence type="ECO:0000256" key="4">
    <source>
        <dbReference type="ARBA" id="ARBA00023186"/>
    </source>
</evidence>
<dbReference type="SUPFAM" id="SSF52540">
    <property type="entry name" value="P-loop containing nucleoside triphosphate hydrolases"/>
    <property type="match status" value="2"/>
</dbReference>
<dbReference type="Pfam" id="PF17871">
    <property type="entry name" value="AAA_lid_9"/>
    <property type="match status" value="1"/>
</dbReference>
<dbReference type="Pfam" id="PF07724">
    <property type="entry name" value="AAA_2"/>
    <property type="match status" value="1"/>
</dbReference>
<dbReference type="InterPro" id="IPR004176">
    <property type="entry name" value="Clp_R_N"/>
</dbReference>
<dbReference type="GO" id="GO:0005737">
    <property type="term" value="C:cytoplasm"/>
    <property type="evidence" value="ECO:0007669"/>
    <property type="project" value="TreeGrafter"/>
</dbReference>
<dbReference type="PRINTS" id="PR00300">
    <property type="entry name" value="CLPPROTEASEA"/>
</dbReference>
<organism evidence="9 10">
    <name type="scientific">Humidesulfovibrio mexicanus</name>
    <dbReference type="NCBI Taxonomy" id="147047"/>
    <lineage>
        <taxon>Bacteria</taxon>
        <taxon>Pseudomonadati</taxon>
        <taxon>Thermodesulfobacteriota</taxon>
        <taxon>Desulfovibrionia</taxon>
        <taxon>Desulfovibrionales</taxon>
        <taxon>Desulfovibrionaceae</taxon>
        <taxon>Humidesulfovibrio</taxon>
    </lineage>
</organism>
<dbReference type="GO" id="GO:0005524">
    <property type="term" value="F:ATP binding"/>
    <property type="evidence" value="ECO:0007669"/>
    <property type="project" value="UniProtKB-KW"/>
</dbReference>
<dbReference type="GO" id="GO:0016887">
    <property type="term" value="F:ATP hydrolysis activity"/>
    <property type="evidence" value="ECO:0007669"/>
    <property type="project" value="InterPro"/>
</dbReference>
<dbReference type="GO" id="GO:0034605">
    <property type="term" value="P:cellular response to heat"/>
    <property type="evidence" value="ECO:0007669"/>
    <property type="project" value="TreeGrafter"/>
</dbReference>
<dbReference type="InterPro" id="IPR041546">
    <property type="entry name" value="ClpA/ClpB_AAA_lid"/>
</dbReference>
<evidence type="ECO:0000313" key="10">
    <source>
        <dbReference type="Proteomes" id="UP000198324"/>
    </source>
</evidence>
<evidence type="ECO:0000259" key="8">
    <source>
        <dbReference type="PROSITE" id="PS51903"/>
    </source>
</evidence>
<keyword evidence="3 6" id="KW-0067">ATP-binding</keyword>
<dbReference type="GO" id="GO:0006508">
    <property type="term" value="P:proteolysis"/>
    <property type="evidence" value="ECO:0007669"/>
    <property type="project" value="UniProtKB-KW"/>
</dbReference>
<evidence type="ECO:0000256" key="3">
    <source>
        <dbReference type="ARBA" id="ARBA00022840"/>
    </source>
</evidence>
<dbReference type="PROSITE" id="PS00870">
    <property type="entry name" value="CLPAB_1"/>
    <property type="match status" value="1"/>
</dbReference>